<feature type="transmembrane region" description="Helical" evidence="7">
    <location>
        <begin position="148"/>
        <end position="165"/>
    </location>
</feature>
<dbReference type="GO" id="GO:0005886">
    <property type="term" value="C:plasma membrane"/>
    <property type="evidence" value="ECO:0007669"/>
    <property type="project" value="UniProtKB-SubCell"/>
</dbReference>
<feature type="transmembrane region" description="Helical" evidence="7">
    <location>
        <begin position="185"/>
        <end position="204"/>
    </location>
</feature>
<keyword evidence="3" id="KW-1003">Cell membrane</keyword>
<dbReference type="SUPFAM" id="SSF161098">
    <property type="entry name" value="MetI-like"/>
    <property type="match status" value="1"/>
</dbReference>
<comment type="subcellular location">
    <subcellularLocation>
        <location evidence="1">Cell membrane</location>
        <topology evidence="1">Multi-pass membrane protein</topology>
    </subcellularLocation>
</comment>
<reference evidence="9" key="1">
    <citation type="submission" date="2020-05" db="EMBL/GenBank/DDBJ databases">
        <authorList>
            <person name="Chiriac C."/>
            <person name="Salcher M."/>
            <person name="Ghai R."/>
            <person name="Kavagutti S V."/>
        </authorList>
    </citation>
    <scope>NUCLEOTIDE SEQUENCE</scope>
</reference>
<keyword evidence="5 7" id="KW-1133">Transmembrane helix</keyword>
<evidence type="ECO:0000256" key="6">
    <source>
        <dbReference type="ARBA" id="ARBA00023136"/>
    </source>
</evidence>
<evidence type="ECO:0000256" key="3">
    <source>
        <dbReference type="ARBA" id="ARBA00022475"/>
    </source>
</evidence>
<evidence type="ECO:0000313" key="9">
    <source>
        <dbReference type="EMBL" id="CAB4962786.1"/>
    </source>
</evidence>
<keyword evidence="4 7" id="KW-0812">Transmembrane</keyword>
<dbReference type="Pfam" id="PF12911">
    <property type="entry name" value="OppC_N"/>
    <property type="match status" value="1"/>
</dbReference>
<keyword evidence="2" id="KW-0813">Transport</keyword>
<dbReference type="InterPro" id="IPR035906">
    <property type="entry name" value="MetI-like_sf"/>
</dbReference>
<proteinExistence type="predicted"/>
<organism evidence="9">
    <name type="scientific">freshwater metagenome</name>
    <dbReference type="NCBI Taxonomy" id="449393"/>
    <lineage>
        <taxon>unclassified sequences</taxon>
        <taxon>metagenomes</taxon>
        <taxon>ecological metagenomes</taxon>
    </lineage>
</organism>
<dbReference type="InterPro" id="IPR000515">
    <property type="entry name" value="MetI-like"/>
</dbReference>
<feature type="transmembrane region" description="Helical" evidence="7">
    <location>
        <begin position="289"/>
        <end position="311"/>
    </location>
</feature>
<dbReference type="EMBL" id="CAFBNE010000085">
    <property type="protein sequence ID" value="CAB4962786.1"/>
    <property type="molecule type" value="Genomic_DNA"/>
</dbReference>
<keyword evidence="6 7" id="KW-0472">Membrane</keyword>
<name>A0A6J7L3N9_9ZZZZ</name>
<evidence type="ECO:0000256" key="1">
    <source>
        <dbReference type="ARBA" id="ARBA00004651"/>
    </source>
</evidence>
<feature type="transmembrane region" description="Helical" evidence="7">
    <location>
        <begin position="239"/>
        <end position="269"/>
    </location>
</feature>
<evidence type="ECO:0000256" key="2">
    <source>
        <dbReference type="ARBA" id="ARBA00022448"/>
    </source>
</evidence>
<dbReference type="AlphaFoldDB" id="A0A6J7L3N9"/>
<dbReference type="CDD" id="cd06261">
    <property type="entry name" value="TM_PBP2"/>
    <property type="match status" value="1"/>
</dbReference>
<dbReference type="Gene3D" id="1.10.3720.10">
    <property type="entry name" value="MetI-like"/>
    <property type="match status" value="1"/>
</dbReference>
<evidence type="ECO:0000259" key="8">
    <source>
        <dbReference type="PROSITE" id="PS50928"/>
    </source>
</evidence>
<evidence type="ECO:0000256" key="4">
    <source>
        <dbReference type="ARBA" id="ARBA00022692"/>
    </source>
</evidence>
<feature type="transmembrane region" description="Helical" evidence="7">
    <location>
        <begin position="111"/>
        <end position="136"/>
    </location>
</feature>
<feature type="transmembrane region" description="Helical" evidence="7">
    <location>
        <begin position="38"/>
        <end position="61"/>
    </location>
</feature>
<dbReference type="GO" id="GO:0055085">
    <property type="term" value="P:transmembrane transport"/>
    <property type="evidence" value="ECO:0007669"/>
    <property type="project" value="InterPro"/>
</dbReference>
<accession>A0A6J7L3N9</accession>
<dbReference type="InterPro" id="IPR025966">
    <property type="entry name" value="OppC_N"/>
</dbReference>
<dbReference type="PROSITE" id="PS50928">
    <property type="entry name" value="ABC_TM1"/>
    <property type="match status" value="1"/>
</dbReference>
<evidence type="ECO:0000256" key="5">
    <source>
        <dbReference type="ARBA" id="ARBA00022989"/>
    </source>
</evidence>
<evidence type="ECO:0000256" key="7">
    <source>
        <dbReference type="SAM" id="Phobius"/>
    </source>
</evidence>
<dbReference type="InterPro" id="IPR050366">
    <property type="entry name" value="BP-dependent_transpt_permease"/>
</dbReference>
<protein>
    <submittedName>
        <fullName evidence="9">Unannotated protein</fullName>
    </submittedName>
</protein>
<sequence>MSLTVVEAPSGAGDPVLGRSLRQIVWARVRRDRVAMTCLVILIGLYLVAILAPAICAVIGVDPYSFDSASISDMGGGPVGPWGGISREHPLGVEWGTGRDIFAQLLFGLRISLLIATSATIITVVIGTVIGIVSGYSGGKTDAVFGRIMDLTLAFPFLLIILALSGVLTQRLTSLGVPEGNPSRITYMILVLSVFGWPYLARIVRGQVFSLREREFVEAAVAMGASKSRILFVEILPNLWAPILVYATLTLPTYIGTEAALSFLGIGVLPPDTSFGAMLASSVSYFSVVPSYLFIPGVLLVTLVVTFNLVGDAVRDALDPRAGRR</sequence>
<dbReference type="PANTHER" id="PTHR43386">
    <property type="entry name" value="OLIGOPEPTIDE TRANSPORT SYSTEM PERMEASE PROTEIN APPC"/>
    <property type="match status" value="1"/>
</dbReference>
<gene>
    <name evidence="9" type="ORF">UFOPK3772_02328</name>
</gene>
<feature type="domain" description="ABC transmembrane type-1" evidence="8">
    <location>
        <begin position="109"/>
        <end position="311"/>
    </location>
</feature>
<dbReference type="PANTHER" id="PTHR43386:SF1">
    <property type="entry name" value="D,D-DIPEPTIDE TRANSPORT SYSTEM PERMEASE PROTEIN DDPC-RELATED"/>
    <property type="match status" value="1"/>
</dbReference>
<dbReference type="Pfam" id="PF00528">
    <property type="entry name" value="BPD_transp_1"/>
    <property type="match status" value="1"/>
</dbReference>